<dbReference type="Pfam" id="PF05592">
    <property type="entry name" value="Bac_rhamnosid"/>
    <property type="match status" value="1"/>
</dbReference>
<evidence type="ECO:0000259" key="3">
    <source>
        <dbReference type="Pfam" id="PF17389"/>
    </source>
</evidence>
<feature type="domain" description="Alpha-L-rhamnosidase six-hairpin glycosidase" evidence="3">
    <location>
        <begin position="191"/>
        <end position="228"/>
    </location>
</feature>
<dbReference type="AlphaFoldDB" id="A0A814RSE0"/>
<dbReference type="InterPro" id="IPR016007">
    <property type="entry name" value="Alpha_rhamnosid"/>
</dbReference>
<sequence>MPHPMKLIAQLQLIYTNESNQTIVSDSNWLTTVTGSLLESGWYDGEEYDARKELPGWDTPSYHHSTWKMADVSSIPNPNAKCRAQEFSAIESVEDINAIAVRDQEFTMKDARSTTATVRPAEILQQDGTINQITEGTPIYDRHTFSGNGTEKYIPTFRYHGFRYVQVENLTYAPQMTDMKSYTLRVNNDVSGTFNSSIELLNRIHAIVNRAVQINMQSVFTDCPHREKDEPNWGNSVILSPLYLYQSYGERALLEEFYPNVAVFLNYLTTRTKIILFHIKVVRNKPHSTIVV</sequence>
<evidence type="ECO:0000313" key="5">
    <source>
        <dbReference type="Proteomes" id="UP000663852"/>
    </source>
</evidence>
<dbReference type="InterPro" id="IPR012341">
    <property type="entry name" value="6hp_glycosidase-like_sf"/>
</dbReference>
<dbReference type="InterPro" id="IPR035396">
    <property type="entry name" value="Bac_rhamnosid6H"/>
</dbReference>
<feature type="domain" description="Bacterial alpha-L-rhamnosidase N-terminal" evidence="2">
    <location>
        <begin position="5"/>
        <end position="92"/>
    </location>
</feature>
<dbReference type="Proteomes" id="UP000663852">
    <property type="component" value="Unassembled WGS sequence"/>
</dbReference>
<comment type="caution">
    <text evidence="4">The sequence shown here is derived from an EMBL/GenBank/DDBJ whole genome shotgun (WGS) entry which is preliminary data.</text>
</comment>
<evidence type="ECO:0000313" key="4">
    <source>
        <dbReference type="EMBL" id="CAF1137852.1"/>
    </source>
</evidence>
<dbReference type="Pfam" id="PF17389">
    <property type="entry name" value="Bac_rhamnosid6H"/>
    <property type="match status" value="1"/>
</dbReference>
<dbReference type="PANTHER" id="PTHR33307">
    <property type="entry name" value="ALPHA-RHAMNOSIDASE (EUROFUNG)"/>
    <property type="match status" value="1"/>
</dbReference>
<reference evidence="4" key="1">
    <citation type="submission" date="2021-02" db="EMBL/GenBank/DDBJ databases">
        <authorList>
            <person name="Nowell W R."/>
        </authorList>
    </citation>
    <scope>NUCLEOTIDE SEQUENCE</scope>
</reference>
<name>A0A814RSE0_ADIRI</name>
<dbReference type="Gene3D" id="2.60.120.260">
    <property type="entry name" value="Galactose-binding domain-like"/>
    <property type="match status" value="2"/>
</dbReference>
<evidence type="ECO:0000259" key="1">
    <source>
        <dbReference type="Pfam" id="PF05592"/>
    </source>
</evidence>
<dbReference type="GO" id="GO:0005975">
    <property type="term" value="P:carbohydrate metabolic process"/>
    <property type="evidence" value="ECO:0007669"/>
    <property type="project" value="InterPro"/>
</dbReference>
<evidence type="ECO:0000259" key="2">
    <source>
        <dbReference type="Pfam" id="PF08531"/>
    </source>
</evidence>
<dbReference type="InterPro" id="IPR008902">
    <property type="entry name" value="Rhamnosid_concanavalin"/>
</dbReference>
<protein>
    <submittedName>
        <fullName evidence="4">Uncharacterized protein</fullName>
    </submittedName>
</protein>
<gene>
    <name evidence="4" type="ORF">EDS130_LOCUS21919</name>
</gene>
<dbReference type="Pfam" id="PF08531">
    <property type="entry name" value="Bac_rhamnosid_N"/>
    <property type="match status" value="1"/>
</dbReference>
<dbReference type="InterPro" id="IPR013737">
    <property type="entry name" value="Bac_rhamnosid_N"/>
</dbReference>
<dbReference type="EMBL" id="CAJNOJ010000112">
    <property type="protein sequence ID" value="CAF1137852.1"/>
    <property type="molecule type" value="Genomic_DNA"/>
</dbReference>
<organism evidence="4 5">
    <name type="scientific">Adineta ricciae</name>
    <name type="common">Rotifer</name>
    <dbReference type="NCBI Taxonomy" id="249248"/>
    <lineage>
        <taxon>Eukaryota</taxon>
        <taxon>Metazoa</taxon>
        <taxon>Spiralia</taxon>
        <taxon>Gnathifera</taxon>
        <taxon>Rotifera</taxon>
        <taxon>Eurotatoria</taxon>
        <taxon>Bdelloidea</taxon>
        <taxon>Adinetida</taxon>
        <taxon>Adinetidae</taxon>
        <taxon>Adineta</taxon>
    </lineage>
</organism>
<dbReference type="PANTHER" id="PTHR33307:SF11">
    <property type="entry name" value="ALPHA-L-RHAMNOSIDASE"/>
    <property type="match status" value="1"/>
</dbReference>
<proteinExistence type="predicted"/>
<accession>A0A814RSE0</accession>
<dbReference type="Gene3D" id="1.50.10.10">
    <property type="match status" value="1"/>
</dbReference>
<dbReference type="OrthoDB" id="10023583at2759"/>
<feature type="domain" description="Alpha-L-rhamnosidase concanavalin-like" evidence="1">
    <location>
        <begin position="104"/>
        <end position="182"/>
    </location>
</feature>